<name>A0AAW0TJ99_SCYPA</name>
<keyword evidence="1" id="KW-0812">Transmembrane</keyword>
<gene>
    <name evidence="2" type="ORF">O3P69_018192</name>
</gene>
<dbReference type="EMBL" id="JARAKH010000030">
    <property type="protein sequence ID" value="KAK8387459.1"/>
    <property type="molecule type" value="Genomic_DNA"/>
</dbReference>
<proteinExistence type="predicted"/>
<dbReference type="AlphaFoldDB" id="A0AAW0TJ99"/>
<feature type="transmembrane region" description="Helical" evidence="1">
    <location>
        <begin position="38"/>
        <end position="59"/>
    </location>
</feature>
<keyword evidence="1" id="KW-0472">Membrane</keyword>
<evidence type="ECO:0008006" key="4">
    <source>
        <dbReference type="Google" id="ProtNLM"/>
    </source>
</evidence>
<evidence type="ECO:0000313" key="3">
    <source>
        <dbReference type="Proteomes" id="UP001487740"/>
    </source>
</evidence>
<protein>
    <recommendedName>
        <fullName evidence="4">Brain protein I3</fullName>
    </recommendedName>
</protein>
<keyword evidence="1" id="KW-1133">Transmembrane helix</keyword>
<reference evidence="2 3" key="1">
    <citation type="submission" date="2023-03" db="EMBL/GenBank/DDBJ databases">
        <title>High-quality genome of Scylla paramamosain provides insights in environmental adaptation.</title>
        <authorList>
            <person name="Zhang L."/>
        </authorList>
    </citation>
    <scope>NUCLEOTIDE SEQUENCE [LARGE SCALE GENOMIC DNA]</scope>
    <source>
        <strain evidence="2">LZ_2023a</strain>
        <tissue evidence="2">Muscle</tissue>
    </source>
</reference>
<evidence type="ECO:0000256" key="1">
    <source>
        <dbReference type="SAM" id="Phobius"/>
    </source>
</evidence>
<comment type="caution">
    <text evidence="2">The sequence shown here is derived from an EMBL/GenBank/DDBJ whole genome shotgun (WGS) entry which is preliminary data.</text>
</comment>
<organism evidence="2 3">
    <name type="scientific">Scylla paramamosain</name>
    <name type="common">Mud crab</name>
    <dbReference type="NCBI Taxonomy" id="85552"/>
    <lineage>
        <taxon>Eukaryota</taxon>
        <taxon>Metazoa</taxon>
        <taxon>Ecdysozoa</taxon>
        <taxon>Arthropoda</taxon>
        <taxon>Crustacea</taxon>
        <taxon>Multicrustacea</taxon>
        <taxon>Malacostraca</taxon>
        <taxon>Eumalacostraca</taxon>
        <taxon>Eucarida</taxon>
        <taxon>Decapoda</taxon>
        <taxon>Pleocyemata</taxon>
        <taxon>Brachyura</taxon>
        <taxon>Eubrachyura</taxon>
        <taxon>Portunoidea</taxon>
        <taxon>Portunidae</taxon>
        <taxon>Portuninae</taxon>
        <taxon>Scylla</taxon>
    </lineage>
</organism>
<accession>A0AAW0TJ99</accession>
<sequence>MVVAPAPQPSQVIVVGAGLAPGTCTVCRNGKMKNSASFWTWLCCCILLPFGILPALIVFCCCCRGPKCTKCGYTP</sequence>
<keyword evidence="3" id="KW-1185">Reference proteome</keyword>
<dbReference type="Proteomes" id="UP001487740">
    <property type="component" value="Unassembled WGS sequence"/>
</dbReference>
<evidence type="ECO:0000313" key="2">
    <source>
        <dbReference type="EMBL" id="KAK8387459.1"/>
    </source>
</evidence>